<comment type="function">
    <text evidence="7">Component of the EKC/KEOPS complex that is required for the formation of a threonylcarbamoyl group on adenosine at position 37 (t(6)A37) in tRNAs that read codons beginning with adenine. The complex is probably involved in the transfer of the threonylcarbamoyl moiety of threonylcarbamoyl-AMP (TC-AMP) to the N6 group of A37. CGI121 acts as an allosteric effector that regulates the t(6)A activity of the complex. The EKC/KEOPS complex also promotes both telomere uncapping and telomere elongation. The complex is required for efficient recruitment of transcriptional coactivators. CGI121 is not required for tRNA modification.</text>
</comment>
<comment type="similarity">
    <text evidence="2 8">Belongs to the CGI121/TPRKB family.</text>
</comment>
<dbReference type="InterPro" id="IPR036504">
    <property type="entry name" value="CGI121/TPRKB_sf"/>
</dbReference>
<dbReference type="PANTHER" id="PTHR15840">
    <property type="entry name" value="CGI-121 FAMILY MEMBER"/>
    <property type="match status" value="1"/>
</dbReference>
<evidence type="ECO:0000256" key="7">
    <source>
        <dbReference type="ARBA" id="ARBA00025043"/>
    </source>
</evidence>
<evidence type="ECO:0000256" key="3">
    <source>
        <dbReference type="ARBA" id="ARBA00015316"/>
    </source>
</evidence>
<dbReference type="InterPro" id="IPR013926">
    <property type="entry name" value="CGI121/TPRKB"/>
</dbReference>
<organism evidence="9 10">
    <name type="scientific">Microbotryum saponariae</name>
    <dbReference type="NCBI Taxonomy" id="289078"/>
    <lineage>
        <taxon>Eukaryota</taxon>
        <taxon>Fungi</taxon>
        <taxon>Dikarya</taxon>
        <taxon>Basidiomycota</taxon>
        <taxon>Pucciniomycotina</taxon>
        <taxon>Microbotryomycetes</taxon>
        <taxon>Microbotryales</taxon>
        <taxon>Microbotryaceae</taxon>
        <taxon>Microbotryum</taxon>
    </lineage>
</organism>
<keyword evidence="10" id="KW-1185">Reference proteome</keyword>
<gene>
    <name evidence="9" type="ORF">BZ3500_MVSOF-1268-A1-R1_CHR7-3G09592</name>
</gene>
<dbReference type="GO" id="GO:0005829">
    <property type="term" value="C:cytosol"/>
    <property type="evidence" value="ECO:0007669"/>
    <property type="project" value="TreeGrafter"/>
</dbReference>
<evidence type="ECO:0000256" key="5">
    <source>
        <dbReference type="ARBA" id="ARBA00022694"/>
    </source>
</evidence>
<dbReference type="GO" id="GO:0002949">
    <property type="term" value="P:tRNA threonylcarbamoyladenosine modification"/>
    <property type="evidence" value="ECO:0007669"/>
    <property type="project" value="TreeGrafter"/>
</dbReference>
<name>A0A2X0L6G5_9BASI</name>
<protein>
    <recommendedName>
        <fullName evidence="4">EKC/KEOPS complex subunit CGI121</fullName>
    </recommendedName>
    <alternativeName>
        <fullName evidence="3">EKC/KEOPS complex subunit cgi121</fullName>
    </alternativeName>
</protein>
<dbReference type="AlphaFoldDB" id="A0A2X0L6G5"/>
<dbReference type="OrthoDB" id="329139at2759"/>
<dbReference type="PANTHER" id="PTHR15840:SF10">
    <property type="entry name" value="EKC_KEOPS COMPLEX SUBUNIT TPRKB"/>
    <property type="match status" value="1"/>
</dbReference>
<dbReference type="Pfam" id="PF08617">
    <property type="entry name" value="CGI-121"/>
    <property type="match status" value="1"/>
</dbReference>
<dbReference type="GO" id="GO:0000408">
    <property type="term" value="C:EKC/KEOPS complex"/>
    <property type="evidence" value="ECO:0007669"/>
    <property type="project" value="TreeGrafter"/>
</dbReference>
<evidence type="ECO:0000256" key="1">
    <source>
        <dbReference type="ARBA" id="ARBA00004123"/>
    </source>
</evidence>
<sequence length="237" mass="25968">METILLSHHNAVVHYALFSLRNASYLRQRLVAASTLPDDEHGTSERQAVDFAFVDASMVSAPTCSQMKLHTELMPRRSPLQLTSRLHLLTAVSQALLSRSNGTARTHTIHSEILYALEPGTNISDSLKHFGLSNTTQHLCLVHVTSVPSESLRPINEAGERVLERMQALADGGDLLSLDQLGGHHEGSFVNEKSLRKLYKLNQDPLLLKAHASNKPRASSKALDELVTSAVALKVVT</sequence>
<keyword evidence="6 8" id="KW-0539">Nucleus</keyword>
<dbReference type="EMBL" id="FMWP01000125">
    <property type="protein sequence ID" value="SDA02254.1"/>
    <property type="molecule type" value="Genomic_DNA"/>
</dbReference>
<evidence type="ECO:0000256" key="8">
    <source>
        <dbReference type="RuleBase" id="RU004398"/>
    </source>
</evidence>
<dbReference type="GO" id="GO:0005634">
    <property type="term" value="C:nucleus"/>
    <property type="evidence" value="ECO:0007669"/>
    <property type="project" value="UniProtKB-SubCell"/>
</dbReference>
<dbReference type="SUPFAM" id="SSF143870">
    <property type="entry name" value="PF0523-like"/>
    <property type="match status" value="1"/>
</dbReference>
<evidence type="ECO:0000256" key="2">
    <source>
        <dbReference type="ARBA" id="ARBA00005546"/>
    </source>
</evidence>
<comment type="subcellular location">
    <subcellularLocation>
        <location evidence="1">Nucleus</location>
    </subcellularLocation>
</comment>
<evidence type="ECO:0000313" key="9">
    <source>
        <dbReference type="EMBL" id="SDA02254.1"/>
    </source>
</evidence>
<keyword evidence="5" id="KW-0819">tRNA processing</keyword>
<reference evidence="10" key="1">
    <citation type="submission" date="2016-10" db="EMBL/GenBank/DDBJ databases">
        <authorList>
            <person name="Jeantristanb JTB J.-T."/>
            <person name="Ricardo R."/>
        </authorList>
    </citation>
    <scope>NUCLEOTIDE SEQUENCE [LARGE SCALE GENOMIC DNA]</scope>
</reference>
<evidence type="ECO:0000313" key="10">
    <source>
        <dbReference type="Proteomes" id="UP000249723"/>
    </source>
</evidence>
<proteinExistence type="inferred from homology"/>
<accession>A0A2X0L6G5</accession>
<dbReference type="Proteomes" id="UP000249723">
    <property type="component" value="Unassembled WGS sequence"/>
</dbReference>
<evidence type="ECO:0000256" key="6">
    <source>
        <dbReference type="ARBA" id="ARBA00023242"/>
    </source>
</evidence>
<evidence type="ECO:0000256" key="4">
    <source>
        <dbReference type="ARBA" id="ARBA00016009"/>
    </source>
</evidence>
<dbReference type="STRING" id="289078.A0A2X0L6G5"/>
<dbReference type="Gene3D" id="3.30.2380.10">
    <property type="entry name" value="CGI121/TPRKB"/>
    <property type="match status" value="1"/>
</dbReference>